<dbReference type="PANTHER" id="PTHR13178">
    <property type="entry name" value="NADH-UBIQUINONE OXIDOREDUCTASE SGDH SUBUNIT"/>
    <property type="match status" value="1"/>
</dbReference>
<comment type="similarity">
    <text evidence="3">Belongs to the complex I NDUFB5 subunit family.</text>
</comment>
<reference evidence="18 19" key="1">
    <citation type="submission" date="2022-01" db="EMBL/GenBank/DDBJ databases">
        <title>A chromosomal length assembly of Cordylochernes scorpioides.</title>
        <authorList>
            <person name="Zeh D."/>
            <person name="Zeh J."/>
        </authorList>
    </citation>
    <scope>NUCLEOTIDE SEQUENCE [LARGE SCALE GENOMIC DNA]</scope>
    <source>
        <strain evidence="18">IN4F17</strain>
        <tissue evidence="18">Whole Body</tissue>
    </source>
</reference>
<keyword evidence="12 17" id="KW-1133">Transmembrane helix</keyword>
<evidence type="ECO:0000256" key="15">
    <source>
        <dbReference type="ARBA" id="ARBA00032395"/>
    </source>
</evidence>
<gene>
    <name evidence="18" type="ORF">LAZ67_14002355</name>
</gene>
<evidence type="ECO:0000256" key="1">
    <source>
        <dbReference type="ARBA" id="ARBA00003195"/>
    </source>
</evidence>
<comment type="subcellular location">
    <subcellularLocation>
        <location evidence="2">Mitochondrion inner membrane</location>
        <topology evidence="2">Single-pass membrane protein</topology>
    </subcellularLocation>
</comment>
<dbReference type="Pfam" id="PF09781">
    <property type="entry name" value="NDUF_B5"/>
    <property type="match status" value="1"/>
</dbReference>
<evidence type="ECO:0000313" key="19">
    <source>
        <dbReference type="Proteomes" id="UP001235939"/>
    </source>
</evidence>
<keyword evidence="19" id="KW-1185">Reference proteome</keyword>
<dbReference type="PANTHER" id="PTHR13178:SF0">
    <property type="entry name" value="NADH DEHYDROGENASE [UBIQUINONE] 1 BETA SUBCOMPLEX SUBUNIT 5, MITOCHONDRIAL"/>
    <property type="match status" value="1"/>
</dbReference>
<proteinExistence type="inferred from homology"/>
<evidence type="ECO:0000256" key="6">
    <source>
        <dbReference type="ARBA" id="ARBA00022448"/>
    </source>
</evidence>
<evidence type="ECO:0000256" key="9">
    <source>
        <dbReference type="ARBA" id="ARBA00022792"/>
    </source>
</evidence>
<accession>A0ABY6L813</accession>
<keyword evidence="14 17" id="KW-0472">Membrane</keyword>
<evidence type="ECO:0000256" key="14">
    <source>
        <dbReference type="ARBA" id="ARBA00023136"/>
    </source>
</evidence>
<dbReference type="InterPro" id="IPR019173">
    <property type="entry name" value="NADH_UbQ_OxRdtase_B5_su"/>
</dbReference>
<keyword evidence="7" id="KW-0679">Respiratory chain</keyword>
<keyword evidence="10" id="KW-0809">Transit peptide</keyword>
<evidence type="ECO:0000256" key="7">
    <source>
        <dbReference type="ARBA" id="ARBA00022660"/>
    </source>
</evidence>
<evidence type="ECO:0000256" key="10">
    <source>
        <dbReference type="ARBA" id="ARBA00022946"/>
    </source>
</evidence>
<evidence type="ECO:0000256" key="16">
    <source>
        <dbReference type="ARBA" id="ARBA00032550"/>
    </source>
</evidence>
<keyword evidence="13" id="KW-0496">Mitochondrion</keyword>
<evidence type="ECO:0000256" key="13">
    <source>
        <dbReference type="ARBA" id="ARBA00023128"/>
    </source>
</evidence>
<evidence type="ECO:0000256" key="11">
    <source>
        <dbReference type="ARBA" id="ARBA00022982"/>
    </source>
</evidence>
<keyword evidence="6" id="KW-0813">Transport</keyword>
<evidence type="ECO:0000256" key="12">
    <source>
        <dbReference type="ARBA" id="ARBA00022989"/>
    </source>
</evidence>
<evidence type="ECO:0000256" key="17">
    <source>
        <dbReference type="SAM" id="Phobius"/>
    </source>
</evidence>
<comment type="function">
    <text evidence="1">Accessory subunit of the mitochondrial membrane respiratory chain NADH dehydrogenase (Complex I), that is believed not to be involved in catalysis. Complex I functions in the transfer of electrons from NADH to the respiratory chain. The immediate electron acceptor for the enzyme is believed to be ubiquinone.</text>
</comment>
<protein>
    <recommendedName>
        <fullName evidence="5">NADH dehydrogenase [ubiquinone] 1 beta subcomplex subunit 5, mitochondrial</fullName>
    </recommendedName>
    <alternativeName>
        <fullName evidence="16">Complex I-SGDH</fullName>
    </alternativeName>
    <alternativeName>
        <fullName evidence="15">NADH-ubiquinone oxidoreductase SGDH subunit</fullName>
    </alternativeName>
</protein>
<evidence type="ECO:0000256" key="4">
    <source>
        <dbReference type="ARBA" id="ARBA00011533"/>
    </source>
</evidence>
<evidence type="ECO:0000256" key="2">
    <source>
        <dbReference type="ARBA" id="ARBA00004434"/>
    </source>
</evidence>
<organism evidence="18 19">
    <name type="scientific">Cordylochernes scorpioides</name>
    <dbReference type="NCBI Taxonomy" id="51811"/>
    <lineage>
        <taxon>Eukaryota</taxon>
        <taxon>Metazoa</taxon>
        <taxon>Ecdysozoa</taxon>
        <taxon>Arthropoda</taxon>
        <taxon>Chelicerata</taxon>
        <taxon>Arachnida</taxon>
        <taxon>Pseudoscorpiones</taxon>
        <taxon>Cheliferoidea</taxon>
        <taxon>Chernetidae</taxon>
        <taxon>Cordylochernes</taxon>
    </lineage>
</organism>
<evidence type="ECO:0000256" key="5">
    <source>
        <dbReference type="ARBA" id="ARBA00015175"/>
    </source>
</evidence>
<evidence type="ECO:0000256" key="3">
    <source>
        <dbReference type="ARBA" id="ARBA00007152"/>
    </source>
</evidence>
<comment type="subunit">
    <text evidence="4">Complex I is composed of 45 different subunits.</text>
</comment>
<evidence type="ECO:0000313" key="18">
    <source>
        <dbReference type="EMBL" id="UYV76909.1"/>
    </source>
</evidence>
<sequence>MDGAGVVVNPVRHAGDHAGIFPLQPSRFQFKQHTNLLHFYFMLGLIPVTAIIFLANIYVGPAELSDIPEGYIPQEHEYHKHPITRFLVKYFIPTEQQRYEITMYSIDKQAQMRRYRILREKTFDLIKTRQDYVGLYYQPFEADDIRHLRYESDAMKDNSPNDINVYTSEWRNK</sequence>
<name>A0ABY6L813_9ARAC</name>
<evidence type="ECO:0000256" key="8">
    <source>
        <dbReference type="ARBA" id="ARBA00022692"/>
    </source>
</evidence>
<feature type="transmembrane region" description="Helical" evidence="17">
    <location>
        <begin position="37"/>
        <end position="59"/>
    </location>
</feature>
<dbReference type="EMBL" id="CP092876">
    <property type="protein sequence ID" value="UYV76909.1"/>
    <property type="molecule type" value="Genomic_DNA"/>
</dbReference>
<dbReference type="Proteomes" id="UP001235939">
    <property type="component" value="Chromosome 14"/>
</dbReference>
<keyword evidence="8 17" id="KW-0812">Transmembrane</keyword>
<keyword evidence="9" id="KW-0999">Mitochondrion inner membrane</keyword>
<keyword evidence="11" id="KW-0249">Electron transport</keyword>